<reference evidence="1" key="1">
    <citation type="submission" date="2018-02" db="EMBL/GenBank/DDBJ databases">
        <title>Rhizophora mucronata_Transcriptome.</title>
        <authorList>
            <person name="Meera S.P."/>
            <person name="Sreeshan A."/>
            <person name="Augustine A."/>
        </authorList>
    </citation>
    <scope>NUCLEOTIDE SEQUENCE</scope>
    <source>
        <tissue evidence="1">Leaf</tissue>
    </source>
</reference>
<evidence type="ECO:0000313" key="1">
    <source>
        <dbReference type="EMBL" id="MBX62833.1"/>
    </source>
</evidence>
<proteinExistence type="predicted"/>
<dbReference type="EMBL" id="GGEC01082349">
    <property type="protein sequence ID" value="MBX62833.1"/>
    <property type="molecule type" value="Transcribed_RNA"/>
</dbReference>
<protein>
    <submittedName>
        <fullName evidence="1">Uncharacterized protein</fullName>
    </submittedName>
</protein>
<name>A0A2P2Q778_RHIMU</name>
<organism evidence="1">
    <name type="scientific">Rhizophora mucronata</name>
    <name type="common">Asiatic mangrove</name>
    <dbReference type="NCBI Taxonomy" id="61149"/>
    <lineage>
        <taxon>Eukaryota</taxon>
        <taxon>Viridiplantae</taxon>
        <taxon>Streptophyta</taxon>
        <taxon>Embryophyta</taxon>
        <taxon>Tracheophyta</taxon>
        <taxon>Spermatophyta</taxon>
        <taxon>Magnoliopsida</taxon>
        <taxon>eudicotyledons</taxon>
        <taxon>Gunneridae</taxon>
        <taxon>Pentapetalae</taxon>
        <taxon>rosids</taxon>
        <taxon>fabids</taxon>
        <taxon>Malpighiales</taxon>
        <taxon>Rhizophoraceae</taxon>
        <taxon>Rhizophora</taxon>
    </lineage>
</organism>
<sequence length="50" mass="5459">MAILLVTIAPSGTDFILKLFLFHAATNVKSGNKISPLLKAKIIQMMHSCM</sequence>
<dbReference type="AlphaFoldDB" id="A0A2P2Q778"/>
<accession>A0A2P2Q778</accession>